<dbReference type="InterPro" id="IPR038165">
    <property type="entry name" value="FlgT_C_sf"/>
</dbReference>
<dbReference type="RefSeq" id="WP_182333937.1">
    <property type="nucleotide sequence ID" value="NZ_JACGCZ010000024.1"/>
</dbReference>
<accession>A0A7W2LMW5</accession>
<organism evidence="1 2">
    <name type="scientific">Pseudomonas juntendi</name>
    <dbReference type="NCBI Taxonomy" id="2666183"/>
    <lineage>
        <taxon>Bacteria</taxon>
        <taxon>Pseudomonadati</taxon>
        <taxon>Pseudomonadota</taxon>
        <taxon>Gammaproteobacteria</taxon>
        <taxon>Pseudomonadales</taxon>
        <taxon>Pseudomonadaceae</taxon>
        <taxon>Pseudomonas</taxon>
    </lineage>
</organism>
<protein>
    <submittedName>
        <fullName evidence="1">Uncharacterized protein</fullName>
    </submittedName>
</protein>
<dbReference type="EMBL" id="JACGCZ010000024">
    <property type="protein sequence ID" value="MBA6143823.1"/>
    <property type="molecule type" value="Genomic_DNA"/>
</dbReference>
<evidence type="ECO:0000313" key="2">
    <source>
        <dbReference type="Proteomes" id="UP000590738"/>
    </source>
</evidence>
<evidence type="ECO:0000313" key="1">
    <source>
        <dbReference type="EMBL" id="MBA6143823.1"/>
    </source>
</evidence>
<name>A0A7W2LMW5_9PSED</name>
<gene>
    <name evidence="1" type="ORF">H4B97_15365</name>
</gene>
<proteinExistence type="predicted"/>
<sequence>MSSRFDGKVVSIVDETSVVINLGSDHGVQPGHTFLIVGLGEMIMDPDSGESLGQLELVRGRAEAKHVQPRITTLTSIETQRDPDVKEIKRPAHGGFELSLFRSNSATTESIKVGLERIKPLAGPKVGDYVIAD</sequence>
<dbReference type="Gene3D" id="2.40.10.410">
    <property type="entry name" value="FlgT, C-terminal domain"/>
    <property type="match status" value="1"/>
</dbReference>
<reference evidence="1 2" key="1">
    <citation type="submission" date="2020-07" db="EMBL/GenBank/DDBJ databases">
        <title>Diversity of carbapenemase encoding genes among Pseudomonas putida group clinical isolates in a tertiary Brazilian hospital.</title>
        <authorList>
            <person name="Alberto-Lei F."/>
            <person name="Nodari C.S."/>
            <person name="Streling A.P."/>
            <person name="Paulino J.T."/>
            <person name="Bessa-Neto F.O."/>
            <person name="Cayo R."/>
            <person name="Gales A.C."/>
        </authorList>
    </citation>
    <scope>NUCLEOTIDE SEQUENCE [LARGE SCALE GENOMIC DNA]</scope>
    <source>
        <strain evidence="1 2">12273</strain>
    </source>
</reference>
<dbReference type="AlphaFoldDB" id="A0A7W2LMW5"/>
<dbReference type="Proteomes" id="UP000590738">
    <property type="component" value="Unassembled WGS sequence"/>
</dbReference>
<comment type="caution">
    <text evidence="1">The sequence shown here is derived from an EMBL/GenBank/DDBJ whole genome shotgun (WGS) entry which is preliminary data.</text>
</comment>